<proteinExistence type="inferred from homology"/>
<accession>A0A7M2X0H8</accession>
<dbReference type="InterPro" id="IPR053926">
    <property type="entry name" value="RecX_HTH_1st"/>
</dbReference>
<keyword evidence="10" id="KW-1185">Reference proteome</keyword>
<evidence type="ECO:0000313" key="9">
    <source>
        <dbReference type="EMBL" id="QOV91195.1"/>
    </source>
</evidence>
<dbReference type="Gene3D" id="1.10.10.10">
    <property type="entry name" value="Winged helix-like DNA-binding domain superfamily/Winged helix DNA-binding domain"/>
    <property type="match status" value="3"/>
</dbReference>
<comment type="function">
    <text evidence="5">Modulates RecA activity.</text>
</comment>
<dbReference type="Proteomes" id="UP000593765">
    <property type="component" value="Chromosome"/>
</dbReference>
<evidence type="ECO:0000256" key="2">
    <source>
        <dbReference type="ARBA" id="ARBA00009695"/>
    </source>
</evidence>
<dbReference type="PANTHER" id="PTHR33602:SF1">
    <property type="entry name" value="REGULATORY PROTEIN RECX FAMILY PROTEIN"/>
    <property type="match status" value="1"/>
</dbReference>
<dbReference type="InterPro" id="IPR003783">
    <property type="entry name" value="Regulatory_RecX"/>
</dbReference>
<evidence type="ECO:0000256" key="4">
    <source>
        <dbReference type="ARBA" id="ARBA00022490"/>
    </source>
</evidence>
<evidence type="ECO:0000259" key="8">
    <source>
        <dbReference type="Pfam" id="PF21982"/>
    </source>
</evidence>
<organism evidence="9 10">
    <name type="scientific">Humisphaera borealis</name>
    <dbReference type="NCBI Taxonomy" id="2807512"/>
    <lineage>
        <taxon>Bacteria</taxon>
        <taxon>Pseudomonadati</taxon>
        <taxon>Planctomycetota</taxon>
        <taxon>Phycisphaerae</taxon>
        <taxon>Tepidisphaerales</taxon>
        <taxon>Tepidisphaeraceae</taxon>
        <taxon>Humisphaera</taxon>
    </lineage>
</organism>
<dbReference type="AlphaFoldDB" id="A0A7M2X0H8"/>
<evidence type="ECO:0000259" key="6">
    <source>
        <dbReference type="Pfam" id="PF02631"/>
    </source>
</evidence>
<dbReference type="InterPro" id="IPR053925">
    <property type="entry name" value="RecX_HTH_3rd"/>
</dbReference>
<gene>
    <name evidence="5" type="primary">recX</name>
    <name evidence="9" type="ORF">IPV69_07495</name>
</gene>
<dbReference type="Pfam" id="PF02631">
    <property type="entry name" value="RecX_HTH2"/>
    <property type="match status" value="1"/>
</dbReference>
<dbReference type="RefSeq" id="WP_206294370.1">
    <property type="nucleotide sequence ID" value="NZ_CP063458.1"/>
</dbReference>
<dbReference type="GO" id="GO:0006282">
    <property type="term" value="P:regulation of DNA repair"/>
    <property type="evidence" value="ECO:0007669"/>
    <property type="project" value="UniProtKB-UniRule"/>
</dbReference>
<comment type="subcellular location">
    <subcellularLocation>
        <location evidence="1 5">Cytoplasm</location>
    </subcellularLocation>
</comment>
<sequence>MPTITRISEQRRRKNRRNVHLDGAFAFSCNINVIARFRLVEGQRLTPDEVTTILQGEVRQECFDDAMKSLQMRLHSRRELAAKLKRKEYGETTIAGVLDDLERMGYLDDERFAKTKALSAAQHKHHGKRRAKIELMKAGVHSSTADAALNDVYNRHDSVAVARQLAQKQAARLLKLEPAVARRRLVGMLQRRGFSFEEIKPVVDEVLGQERD</sequence>
<dbReference type="GO" id="GO:0005737">
    <property type="term" value="C:cytoplasm"/>
    <property type="evidence" value="ECO:0007669"/>
    <property type="project" value="UniProtKB-SubCell"/>
</dbReference>
<dbReference type="PANTHER" id="PTHR33602">
    <property type="entry name" value="REGULATORY PROTEIN RECX FAMILY PROTEIN"/>
    <property type="match status" value="1"/>
</dbReference>
<evidence type="ECO:0000256" key="3">
    <source>
        <dbReference type="ARBA" id="ARBA00018111"/>
    </source>
</evidence>
<dbReference type="Pfam" id="PF21981">
    <property type="entry name" value="RecX_HTH3"/>
    <property type="match status" value="1"/>
</dbReference>
<protein>
    <recommendedName>
        <fullName evidence="3 5">Regulatory protein RecX</fullName>
    </recommendedName>
</protein>
<dbReference type="InterPro" id="IPR036388">
    <property type="entry name" value="WH-like_DNA-bd_sf"/>
</dbReference>
<evidence type="ECO:0000259" key="7">
    <source>
        <dbReference type="Pfam" id="PF21981"/>
    </source>
</evidence>
<feature type="domain" description="RecX first three-helical" evidence="8">
    <location>
        <begin position="62"/>
        <end position="101"/>
    </location>
</feature>
<feature type="domain" description="RecX third three-helical" evidence="7">
    <location>
        <begin position="159"/>
        <end position="202"/>
    </location>
</feature>
<evidence type="ECO:0000313" key="10">
    <source>
        <dbReference type="Proteomes" id="UP000593765"/>
    </source>
</evidence>
<dbReference type="KEGG" id="hbs:IPV69_07495"/>
<comment type="similarity">
    <text evidence="2 5">Belongs to the RecX family.</text>
</comment>
<dbReference type="Pfam" id="PF21982">
    <property type="entry name" value="RecX_HTH1"/>
    <property type="match status" value="1"/>
</dbReference>
<dbReference type="EMBL" id="CP063458">
    <property type="protein sequence ID" value="QOV91195.1"/>
    <property type="molecule type" value="Genomic_DNA"/>
</dbReference>
<dbReference type="HAMAP" id="MF_01114">
    <property type="entry name" value="RecX"/>
    <property type="match status" value="1"/>
</dbReference>
<keyword evidence="4 5" id="KW-0963">Cytoplasm</keyword>
<dbReference type="InterPro" id="IPR053924">
    <property type="entry name" value="RecX_HTH_2nd"/>
</dbReference>
<evidence type="ECO:0000256" key="5">
    <source>
        <dbReference type="HAMAP-Rule" id="MF_01114"/>
    </source>
</evidence>
<evidence type="ECO:0000256" key="1">
    <source>
        <dbReference type="ARBA" id="ARBA00004496"/>
    </source>
</evidence>
<reference evidence="9 10" key="1">
    <citation type="submission" date="2020-10" db="EMBL/GenBank/DDBJ databases">
        <title>Wide distribution of Phycisphaera-like planctomycetes from WD2101 soil group in peatlands and genome analysis of the first cultivated representative.</title>
        <authorList>
            <person name="Dedysh S.N."/>
            <person name="Beletsky A.V."/>
            <person name="Ivanova A."/>
            <person name="Kulichevskaya I.S."/>
            <person name="Suzina N.E."/>
            <person name="Philippov D.A."/>
            <person name="Rakitin A.L."/>
            <person name="Mardanov A.V."/>
            <person name="Ravin N.V."/>
        </authorList>
    </citation>
    <scope>NUCLEOTIDE SEQUENCE [LARGE SCALE GENOMIC DNA]</scope>
    <source>
        <strain evidence="9 10">M1803</strain>
    </source>
</reference>
<feature type="domain" description="RecX second three-helical" evidence="6">
    <location>
        <begin position="108"/>
        <end position="149"/>
    </location>
</feature>
<name>A0A7M2X0H8_9BACT</name>